<protein>
    <submittedName>
        <fullName evidence="2">Uncharacterized protein</fullName>
    </submittedName>
</protein>
<organism evidence="2 3">
    <name type="scientific">Candidatus Ornithocaccomicrobium faecavium</name>
    <dbReference type="NCBI Taxonomy" id="2840890"/>
    <lineage>
        <taxon>Bacteria</taxon>
        <taxon>Bacillati</taxon>
        <taxon>Bacillota</taxon>
        <taxon>Clostridia</taxon>
        <taxon>Candidatus Ornithocaccomicrobium</taxon>
    </lineage>
</organism>
<proteinExistence type="predicted"/>
<feature type="transmembrane region" description="Helical" evidence="1">
    <location>
        <begin position="45"/>
        <end position="67"/>
    </location>
</feature>
<reference evidence="2" key="2">
    <citation type="journal article" date="2021" name="PeerJ">
        <title>Extensive microbial diversity within the chicken gut microbiome revealed by metagenomics and culture.</title>
        <authorList>
            <person name="Gilroy R."/>
            <person name="Ravi A."/>
            <person name="Getino M."/>
            <person name="Pursley I."/>
            <person name="Horton D.L."/>
            <person name="Alikhan N.F."/>
            <person name="Baker D."/>
            <person name="Gharbi K."/>
            <person name="Hall N."/>
            <person name="Watson M."/>
            <person name="Adriaenssens E.M."/>
            <person name="Foster-Nyarko E."/>
            <person name="Jarju S."/>
            <person name="Secka A."/>
            <person name="Antonio M."/>
            <person name="Oren A."/>
            <person name="Chaudhuri R.R."/>
            <person name="La Ragione R."/>
            <person name="Hildebrand F."/>
            <person name="Pallen M.J."/>
        </authorList>
    </citation>
    <scope>NUCLEOTIDE SEQUENCE</scope>
    <source>
        <strain evidence="2">CHK183-6373</strain>
    </source>
</reference>
<gene>
    <name evidence="2" type="ORF">IAA64_01495</name>
</gene>
<dbReference type="PROSITE" id="PS51257">
    <property type="entry name" value="PROKAR_LIPOPROTEIN"/>
    <property type="match status" value="1"/>
</dbReference>
<dbReference type="AlphaFoldDB" id="A0A9D1P5E9"/>
<keyword evidence="1" id="KW-1133">Transmembrane helix</keyword>
<feature type="transmembrane region" description="Helical" evidence="1">
    <location>
        <begin position="97"/>
        <end position="119"/>
    </location>
</feature>
<evidence type="ECO:0000313" key="2">
    <source>
        <dbReference type="EMBL" id="HIV26617.1"/>
    </source>
</evidence>
<evidence type="ECO:0000313" key="3">
    <source>
        <dbReference type="Proteomes" id="UP000886884"/>
    </source>
</evidence>
<keyword evidence="1" id="KW-0812">Transmembrane</keyword>
<feature type="transmembrane region" description="Helical" evidence="1">
    <location>
        <begin position="21"/>
        <end position="39"/>
    </location>
</feature>
<feature type="transmembrane region" description="Helical" evidence="1">
    <location>
        <begin position="131"/>
        <end position="154"/>
    </location>
</feature>
<feature type="transmembrane region" description="Helical" evidence="1">
    <location>
        <begin position="255"/>
        <end position="276"/>
    </location>
</feature>
<evidence type="ECO:0000256" key="1">
    <source>
        <dbReference type="SAM" id="Phobius"/>
    </source>
</evidence>
<sequence>MRKTILLSGMLMRSLIRRPKWLICLAACAAIVLACYWGKHITEPALAVHMTAYGQLLLTLVLLLFGLQIESEPGRISLTETISAYSRRTHTFLLCKWLTVMLVSLLLTALFAGFAYFGTLMQTNAPWTKQVLLHIVLLYFLPLCISGSAGILFARIFPSRNAYFFAFLFWFCTSSLMADYAETFAALGLSGGTMAQAMLNLGVANMRQISGAVMAQPVELPRFVVRIAMLLAICALCVGCGNFRRQDISRWKGRLYLGASLAFCAALCVLCVARYGTFFSRFADPAARQAYAMEKFEQYQPGQSVSLNAFPTEKRLALEEAEIDFHASTQGISVRVEYAARATQAIEAQSFTLYSDLQVDGVWVDGIAAPFERSHDGLLVRFPQPKAQGENLTICFNYHGYSLPLYPANETTVQLHRSFPWLPWPGLRNALQYENFYGYEQTEAFFAEPWQRADSVHYTLYYHGPDDLYTNLRSEGENVYTGTCTGGVSLYSGMVRSTQRGVEVYVPASQYTFAAGAADAVLDSFAPIADLCQWLGAARMPEPVRTVCVLEMDAPIILGYPFSTCSEIYSWGDNWEIWQSSGSSAIAMRRLYGTDASAYQQSPDGTGAAVAFVVSPGSGYPADAPHSSTVSFACWLYSYLRLRSEAEPDCEIYLSAIYDRCTGQGVDYIAGEKVPEMPASEGAYARIEEIVQAMAKGTDFDSAFRALYQRLLQEERISPDEMIATLYDAI</sequence>
<dbReference type="Proteomes" id="UP000886884">
    <property type="component" value="Unassembled WGS sequence"/>
</dbReference>
<accession>A0A9D1P5E9</accession>
<feature type="transmembrane region" description="Helical" evidence="1">
    <location>
        <begin position="223"/>
        <end position="243"/>
    </location>
</feature>
<comment type="caution">
    <text evidence="2">The sequence shown here is derived from an EMBL/GenBank/DDBJ whole genome shotgun (WGS) entry which is preliminary data.</text>
</comment>
<dbReference type="EMBL" id="DVOT01000028">
    <property type="protein sequence ID" value="HIV26617.1"/>
    <property type="molecule type" value="Genomic_DNA"/>
</dbReference>
<name>A0A9D1P5E9_9FIRM</name>
<keyword evidence="1" id="KW-0472">Membrane</keyword>
<reference evidence="2" key="1">
    <citation type="submission" date="2020-10" db="EMBL/GenBank/DDBJ databases">
        <authorList>
            <person name="Gilroy R."/>
        </authorList>
    </citation>
    <scope>NUCLEOTIDE SEQUENCE</scope>
    <source>
        <strain evidence="2">CHK183-6373</strain>
    </source>
</reference>
<feature type="transmembrane region" description="Helical" evidence="1">
    <location>
        <begin position="161"/>
        <end position="181"/>
    </location>
</feature>